<proteinExistence type="predicted"/>
<gene>
    <name evidence="1" type="ORF">L1987_19319</name>
</gene>
<protein>
    <submittedName>
        <fullName evidence="1">Uncharacterized protein</fullName>
    </submittedName>
</protein>
<keyword evidence="2" id="KW-1185">Reference proteome</keyword>
<name>A0ACB9IP55_9ASTR</name>
<evidence type="ECO:0000313" key="2">
    <source>
        <dbReference type="Proteomes" id="UP001056120"/>
    </source>
</evidence>
<accession>A0ACB9IP55</accession>
<reference evidence="1 2" key="2">
    <citation type="journal article" date="2022" name="Mol. Ecol. Resour.">
        <title>The genomes of chicory, endive, great burdock and yacon provide insights into Asteraceae paleo-polyploidization history and plant inulin production.</title>
        <authorList>
            <person name="Fan W."/>
            <person name="Wang S."/>
            <person name="Wang H."/>
            <person name="Wang A."/>
            <person name="Jiang F."/>
            <person name="Liu H."/>
            <person name="Zhao H."/>
            <person name="Xu D."/>
            <person name="Zhang Y."/>
        </authorList>
    </citation>
    <scope>NUCLEOTIDE SEQUENCE [LARGE SCALE GENOMIC DNA]</scope>
    <source>
        <strain evidence="2">cv. Yunnan</strain>
        <tissue evidence="1">Leaves</tissue>
    </source>
</reference>
<comment type="caution">
    <text evidence="1">The sequence shown here is derived from an EMBL/GenBank/DDBJ whole genome shotgun (WGS) entry which is preliminary data.</text>
</comment>
<sequence>MLKELLSLRMIETHFGIDVKPDPEELSHVYDSLFLQFDRDSNGTVDLEEFKADTKRMMLAMANDLGFLPIQMILDEDSFLNKAVDRELMKLRCDASA</sequence>
<evidence type="ECO:0000313" key="1">
    <source>
        <dbReference type="EMBL" id="KAI3809719.1"/>
    </source>
</evidence>
<reference evidence="2" key="1">
    <citation type="journal article" date="2022" name="Mol. Ecol. Resour.">
        <title>The genomes of chicory, endive, great burdock and yacon provide insights into Asteraceae palaeo-polyploidization history and plant inulin production.</title>
        <authorList>
            <person name="Fan W."/>
            <person name="Wang S."/>
            <person name="Wang H."/>
            <person name="Wang A."/>
            <person name="Jiang F."/>
            <person name="Liu H."/>
            <person name="Zhao H."/>
            <person name="Xu D."/>
            <person name="Zhang Y."/>
        </authorList>
    </citation>
    <scope>NUCLEOTIDE SEQUENCE [LARGE SCALE GENOMIC DNA]</scope>
    <source>
        <strain evidence="2">cv. Yunnan</strain>
    </source>
</reference>
<dbReference type="EMBL" id="CM042024">
    <property type="protein sequence ID" value="KAI3809719.1"/>
    <property type="molecule type" value="Genomic_DNA"/>
</dbReference>
<dbReference type="Proteomes" id="UP001056120">
    <property type="component" value="Linkage Group LG07"/>
</dbReference>
<organism evidence="1 2">
    <name type="scientific">Smallanthus sonchifolius</name>
    <dbReference type="NCBI Taxonomy" id="185202"/>
    <lineage>
        <taxon>Eukaryota</taxon>
        <taxon>Viridiplantae</taxon>
        <taxon>Streptophyta</taxon>
        <taxon>Embryophyta</taxon>
        <taxon>Tracheophyta</taxon>
        <taxon>Spermatophyta</taxon>
        <taxon>Magnoliopsida</taxon>
        <taxon>eudicotyledons</taxon>
        <taxon>Gunneridae</taxon>
        <taxon>Pentapetalae</taxon>
        <taxon>asterids</taxon>
        <taxon>campanulids</taxon>
        <taxon>Asterales</taxon>
        <taxon>Asteraceae</taxon>
        <taxon>Asteroideae</taxon>
        <taxon>Heliantheae alliance</taxon>
        <taxon>Millerieae</taxon>
        <taxon>Smallanthus</taxon>
    </lineage>
</organism>